<feature type="non-terminal residue" evidence="5">
    <location>
        <position position="1"/>
    </location>
</feature>
<dbReference type="PANTHER" id="PTHR19890">
    <property type="entry name" value="FIBROBLAST GROWTH FACTOR RECEPTOR"/>
    <property type="match status" value="1"/>
</dbReference>
<feature type="domain" description="Ig-like" evidence="4">
    <location>
        <begin position="325"/>
        <end position="417"/>
    </location>
</feature>
<dbReference type="Pfam" id="PF07679">
    <property type="entry name" value="I-set"/>
    <property type="match status" value="2"/>
</dbReference>
<dbReference type="EMBL" id="OA884567">
    <property type="protein sequence ID" value="CAD7280984.1"/>
    <property type="molecule type" value="Genomic_DNA"/>
</dbReference>
<evidence type="ECO:0000256" key="1">
    <source>
        <dbReference type="ARBA" id="ARBA00023157"/>
    </source>
</evidence>
<feature type="region of interest" description="Disordered" evidence="3">
    <location>
        <begin position="1"/>
        <end position="26"/>
    </location>
</feature>
<keyword evidence="2" id="KW-0393">Immunoglobulin domain</keyword>
<dbReference type="InterPro" id="IPR013098">
    <property type="entry name" value="Ig_I-set"/>
</dbReference>
<dbReference type="GO" id="GO:0005886">
    <property type="term" value="C:plasma membrane"/>
    <property type="evidence" value="ECO:0007669"/>
    <property type="project" value="TreeGrafter"/>
</dbReference>
<organism evidence="5">
    <name type="scientific">Notodromas monacha</name>
    <dbReference type="NCBI Taxonomy" id="399045"/>
    <lineage>
        <taxon>Eukaryota</taxon>
        <taxon>Metazoa</taxon>
        <taxon>Ecdysozoa</taxon>
        <taxon>Arthropoda</taxon>
        <taxon>Crustacea</taxon>
        <taxon>Oligostraca</taxon>
        <taxon>Ostracoda</taxon>
        <taxon>Podocopa</taxon>
        <taxon>Podocopida</taxon>
        <taxon>Cypridocopina</taxon>
        <taxon>Cypridoidea</taxon>
        <taxon>Cyprididae</taxon>
        <taxon>Notodromas</taxon>
    </lineage>
</organism>
<dbReference type="Gene3D" id="2.60.40.10">
    <property type="entry name" value="Immunoglobulins"/>
    <property type="match status" value="3"/>
</dbReference>
<protein>
    <recommendedName>
        <fullName evidence="4">Ig-like domain-containing protein</fullName>
    </recommendedName>
</protein>
<dbReference type="SMART" id="SM00408">
    <property type="entry name" value="IGc2"/>
    <property type="match status" value="3"/>
</dbReference>
<evidence type="ECO:0000313" key="6">
    <source>
        <dbReference type="Proteomes" id="UP000678499"/>
    </source>
</evidence>
<dbReference type="OrthoDB" id="6346955at2759"/>
<dbReference type="Proteomes" id="UP000678499">
    <property type="component" value="Unassembled WGS sequence"/>
</dbReference>
<dbReference type="InterPro" id="IPR003598">
    <property type="entry name" value="Ig_sub2"/>
</dbReference>
<keyword evidence="6" id="KW-1185">Reference proteome</keyword>
<dbReference type="InterPro" id="IPR013783">
    <property type="entry name" value="Ig-like_fold"/>
</dbReference>
<evidence type="ECO:0000256" key="3">
    <source>
        <dbReference type="SAM" id="MobiDB-lite"/>
    </source>
</evidence>
<feature type="compositionally biased region" description="Basic and acidic residues" evidence="3">
    <location>
        <begin position="16"/>
        <end position="26"/>
    </location>
</feature>
<dbReference type="SMART" id="SM00409">
    <property type="entry name" value="IG"/>
    <property type="match status" value="3"/>
</dbReference>
<gene>
    <name evidence="5" type="ORF">NMOB1V02_LOCUS8639</name>
</gene>
<sequence length="586" mass="64785">MLSPRRRRGTTTTRRPAIDRDSDDEGARAEISCSAARSGSSSGRLAIYTLLLYHPAVCVSSRRRCRCRCIPHKQGGSVPSTRQSCGESRVRSEFGRYVSQSSSPSLSLLVLKPTAISRMESASATLPWCFVLAAVVARFPHTSASAQAARSPPIIYGNIEPVVAISGESVKLYCPVGGDPTPFYEWFKNGEEILGDDVYADARNRIRIMGHALKIKRTRAEDSGIYECRAINGFGTVTVEVELFVQNKSEILSNDYVSNRERMSTPRIVEKSVSEQNDGVFRLSPGTDFRLRCVVLGDPLPTVRWFRVKILSNDYVSNRERMSTPRIVEKSVSEQNDGVFRLSPGTDFRLRCVVLGDPLPTVRWFREGMELKTGGWRDKSNSRWSHIFQPLRTSDSGEYSCRASSKSGQAAANFTVILDELFLICHLFSAEKIAGKSQTSSPVHALVTSSEFVNQSAIMGTNVALSCEVKSDSRLLLHWVKRVEESAEDRGAADADLIVFEGHSYRDVNGSSVMGSTDPSSGRPRLEVTLESVRRDTAGVYVCLATNDVGGRFQVKSVHLIVSETAPPREFSLIFPLYPLSRNSLD</sequence>
<reference evidence="5" key="1">
    <citation type="submission" date="2020-11" db="EMBL/GenBank/DDBJ databases">
        <authorList>
            <person name="Tran Van P."/>
        </authorList>
    </citation>
    <scope>NUCLEOTIDE SEQUENCE</scope>
</reference>
<dbReference type="EMBL" id="CAJPEX010002530">
    <property type="protein sequence ID" value="CAG0921136.1"/>
    <property type="molecule type" value="Genomic_DNA"/>
</dbReference>
<dbReference type="GO" id="GO:0005007">
    <property type="term" value="F:fibroblast growth factor receptor activity"/>
    <property type="evidence" value="ECO:0007669"/>
    <property type="project" value="TreeGrafter"/>
</dbReference>
<feature type="domain" description="Ig-like" evidence="4">
    <location>
        <begin position="442"/>
        <end position="559"/>
    </location>
</feature>
<dbReference type="InterPro" id="IPR052615">
    <property type="entry name" value="FGFRL"/>
</dbReference>
<evidence type="ECO:0000256" key="2">
    <source>
        <dbReference type="ARBA" id="ARBA00023319"/>
    </source>
</evidence>
<dbReference type="InterPro" id="IPR003599">
    <property type="entry name" value="Ig_sub"/>
</dbReference>
<dbReference type="CDD" id="cd00096">
    <property type="entry name" value="Ig"/>
    <property type="match status" value="1"/>
</dbReference>
<keyword evidence="1" id="KW-1015">Disulfide bond</keyword>
<feature type="domain" description="Ig-like" evidence="4">
    <location>
        <begin position="152"/>
        <end position="244"/>
    </location>
</feature>
<proteinExistence type="predicted"/>
<dbReference type="FunFam" id="2.60.40.10:FF:000032">
    <property type="entry name" value="palladin isoform X1"/>
    <property type="match status" value="1"/>
</dbReference>
<evidence type="ECO:0000259" key="4">
    <source>
        <dbReference type="PROSITE" id="PS50835"/>
    </source>
</evidence>
<dbReference type="SUPFAM" id="SSF48726">
    <property type="entry name" value="Immunoglobulin"/>
    <property type="match status" value="3"/>
</dbReference>
<feature type="domain" description="Ig-like" evidence="4">
    <location>
        <begin position="266"/>
        <end position="307"/>
    </location>
</feature>
<dbReference type="PANTHER" id="PTHR19890:SF10">
    <property type="entry name" value="FIBROBLAST GROWTH FACTOR RECEPTOR-LIKE 1"/>
    <property type="match status" value="1"/>
</dbReference>
<evidence type="ECO:0000313" key="5">
    <source>
        <dbReference type="EMBL" id="CAD7280984.1"/>
    </source>
</evidence>
<dbReference type="AlphaFoldDB" id="A0A7R9GFU5"/>
<dbReference type="PROSITE" id="PS50835">
    <property type="entry name" value="IG_LIKE"/>
    <property type="match status" value="4"/>
</dbReference>
<accession>A0A7R9GFU5</accession>
<dbReference type="InterPro" id="IPR007110">
    <property type="entry name" value="Ig-like_dom"/>
</dbReference>
<name>A0A7R9GFU5_9CRUS</name>
<dbReference type="GO" id="GO:0017134">
    <property type="term" value="F:fibroblast growth factor binding"/>
    <property type="evidence" value="ECO:0007669"/>
    <property type="project" value="TreeGrafter"/>
</dbReference>
<dbReference type="InterPro" id="IPR036179">
    <property type="entry name" value="Ig-like_dom_sf"/>
</dbReference>